<dbReference type="AlphaFoldDB" id="A0A2K9N7H9"/>
<dbReference type="PROSITE" id="PS00571">
    <property type="entry name" value="AMIDASES"/>
    <property type="match status" value="1"/>
</dbReference>
<dbReference type="PANTHER" id="PTHR11895">
    <property type="entry name" value="TRANSAMIDASE"/>
    <property type="match status" value="1"/>
</dbReference>
<reference evidence="2 3" key="1">
    <citation type="submission" date="2017-12" db="EMBL/GenBank/DDBJ databases">
        <title>Genomes of bacteria within cyanobacterial aggregates.</title>
        <authorList>
            <person name="Cai H."/>
        </authorList>
    </citation>
    <scope>NUCLEOTIDE SEQUENCE [LARGE SCALE GENOMIC DNA]</scope>
    <source>
        <strain evidence="2 3">TH16</strain>
    </source>
</reference>
<evidence type="ECO:0000313" key="3">
    <source>
        <dbReference type="Proteomes" id="UP000234752"/>
    </source>
</evidence>
<organism evidence="2 3">
    <name type="scientific">Niveispirillum cyanobacteriorum</name>
    <dbReference type="NCBI Taxonomy" id="1612173"/>
    <lineage>
        <taxon>Bacteria</taxon>
        <taxon>Pseudomonadati</taxon>
        <taxon>Pseudomonadota</taxon>
        <taxon>Alphaproteobacteria</taxon>
        <taxon>Rhodospirillales</taxon>
        <taxon>Azospirillaceae</taxon>
        <taxon>Niveispirillum</taxon>
    </lineage>
</organism>
<accession>A0A2K9N7H9</accession>
<dbReference type="InterPro" id="IPR036928">
    <property type="entry name" value="AS_sf"/>
</dbReference>
<dbReference type="PANTHER" id="PTHR11895:SF7">
    <property type="entry name" value="GLUTAMYL-TRNA(GLN) AMIDOTRANSFERASE SUBUNIT A, MITOCHONDRIAL"/>
    <property type="match status" value="1"/>
</dbReference>
<dbReference type="Pfam" id="PF01425">
    <property type="entry name" value="Amidase"/>
    <property type="match status" value="1"/>
</dbReference>
<dbReference type="SUPFAM" id="SSF75304">
    <property type="entry name" value="Amidase signature (AS) enzymes"/>
    <property type="match status" value="1"/>
</dbReference>
<dbReference type="GO" id="GO:0003824">
    <property type="term" value="F:catalytic activity"/>
    <property type="evidence" value="ECO:0007669"/>
    <property type="project" value="InterPro"/>
</dbReference>
<evidence type="ECO:0000313" key="2">
    <source>
        <dbReference type="EMBL" id="AUN29080.1"/>
    </source>
</evidence>
<dbReference type="KEGG" id="ncb:C0V82_01555"/>
<dbReference type="Proteomes" id="UP000234752">
    <property type="component" value="Chromosome eg_1"/>
</dbReference>
<dbReference type="InterPro" id="IPR020556">
    <property type="entry name" value="Amidase_CS"/>
</dbReference>
<comment type="similarity">
    <text evidence="1">Belongs to the amidase family.</text>
</comment>
<protein>
    <submittedName>
        <fullName evidence="2">Amidase</fullName>
    </submittedName>
</protein>
<dbReference type="EMBL" id="CP025611">
    <property type="protein sequence ID" value="AUN29080.1"/>
    <property type="molecule type" value="Genomic_DNA"/>
</dbReference>
<name>A0A2K9N7H9_9PROT</name>
<dbReference type="InterPro" id="IPR000120">
    <property type="entry name" value="Amidase"/>
</dbReference>
<sequence>MKLSDAIAIGRLDAHAQAGLIRSGQVSAPELTEAAILRIEALDPALRSVSCAAFDLGRARAAGPLPDHALAGVPYLLKDSLDYPGLPSRGGSASKPLTPVTSGHEYIRRLDEAGLVPVGKSAMPEFGLLGVTEPKIGPVTRNPWSAAHSPGGSSGGAGAAVAAGLVPLAHGSDGAGSIRIPASCCGIVGLKPGRGTTVRVRARHVVEDLLVGDSLMARSVRDVAAGFALAHLAHAVPVKGPSTRRLRIAVIPWTLSGNQSDPACDVAANEAAALCRALGHEITIADWPFDGAAVMQAERTLWCHIGADCVDAVRGRGDDPQQWLEPWTNALGRMAEALSTDDLEQAWGQVAELPKRLSAFFQDYDVILTPTLATPPPELGFMAPDVPGDVLMERMFGWLDYTPLQNLSGTPAISLPLSWTAQGLPIGVMFAADRGQEALLLALSFELEQAQPWAGRWPETTLNR</sequence>
<dbReference type="OrthoDB" id="7245165at2"/>
<proteinExistence type="inferred from homology"/>
<evidence type="ECO:0000256" key="1">
    <source>
        <dbReference type="ARBA" id="ARBA00009199"/>
    </source>
</evidence>
<dbReference type="Gene3D" id="3.90.1300.10">
    <property type="entry name" value="Amidase signature (AS) domain"/>
    <property type="match status" value="1"/>
</dbReference>
<gene>
    <name evidence="2" type="ORF">C0V82_01555</name>
</gene>
<dbReference type="RefSeq" id="WP_102110830.1">
    <property type="nucleotide sequence ID" value="NZ_BMGN01000004.1"/>
</dbReference>
<dbReference type="InterPro" id="IPR023631">
    <property type="entry name" value="Amidase_dom"/>
</dbReference>
<keyword evidence="3" id="KW-1185">Reference proteome</keyword>